<gene>
    <name evidence="1" type="ORF">SAMN05444412_11160</name>
</gene>
<reference evidence="1 2" key="1">
    <citation type="submission" date="2016-10" db="EMBL/GenBank/DDBJ databases">
        <authorList>
            <person name="Varghese N."/>
            <person name="Submissions S."/>
        </authorList>
    </citation>
    <scope>NUCLEOTIDE SEQUENCE [LARGE SCALE GENOMIC DNA]</scope>
    <source>
        <strain evidence="1 2">DSM 17997</strain>
    </source>
</reference>
<comment type="caution">
    <text evidence="1">The sequence shown here is derived from an EMBL/GenBank/DDBJ whole genome shotgun (WGS) entry which is preliminary data.</text>
</comment>
<sequence>MGVKHRIDWQDEKSNNYRFDIVFVDYSSTIKEDYKLIDSTLKYDNRDKFKFTPIIPSEFNITLIFEDSNLFTEFINIEDDKVFGNLYKNNILIWKGAFINENTAQPFTNNKYFQINLRFIDNINKLKVIQYDNLILNRNLDQQITLMELIVKILNNVIEAEIDISNEIYYSNQNYKNIRSSFQYFYINYENYLGVNCYEVLEDILLSFGLSIKFKNGRWNISNFIESGQEVFYRYSYNGAFLQKIVNNQLNTIDNTSNYFEDGSINIEYERAYNSITINSDINKNTQIVRGGDFLNDAIWTSATNPTFFTPTNVNISKDNGLKMNSPSITDIFILPRPEPIAQAKASYIRSIAIPVMTLPLNLNDGLAFNKFIDLKINLQQVPIYTEPNKDVAGWDENFYIESKKQQLELFASDRFGQTYLGAKYEDSTGVYHLDFNASNIVNGDDRRSTWIQDNTLRFGDFQNINSSFVRKEISTNRDVYESTSINGPELFTSEGAEITQRIYLYKDVLGKTQNLLTSNGTITFYFSQCYHYRFVSKLGYGIPEMYKLTFTGIVNNFRSIDIVNSDDIEQVSYVGTINKKFNTQLDDINIQIDSFNGKRSSGTLLISNTSNSNIVIGDVIQYKNNSFTSGLSGILLNMFFLNYSQNSQIVSGNVFGNIDVNIFDRISWNNKIYCVTSVNKDLINSITEIEMKEIFN</sequence>
<keyword evidence="2" id="KW-1185">Reference proteome</keyword>
<dbReference type="EMBL" id="FNQC01000011">
    <property type="protein sequence ID" value="SDZ35735.1"/>
    <property type="molecule type" value="Genomic_DNA"/>
</dbReference>
<dbReference type="RefSeq" id="WP_019598766.1">
    <property type="nucleotide sequence ID" value="NZ_FNQC01000011.1"/>
</dbReference>
<dbReference type="Proteomes" id="UP000199663">
    <property type="component" value="Unassembled WGS sequence"/>
</dbReference>
<evidence type="ECO:0000313" key="1">
    <source>
        <dbReference type="EMBL" id="SDZ35735.1"/>
    </source>
</evidence>
<name>A0A1H3SDQ6_9BACT</name>
<proteinExistence type="predicted"/>
<organism evidence="1 2">
    <name type="scientific">Rhodonellum ikkaensis</name>
    <dbReference type="NCBI Taxonomy" id="336829"/>
    <lineage>
        <taxon>Bacteria</taxon>
        <taxon>Pseudomonadati</taxon>
        <taxon>Bacteroidota</taxon>
        <taxon>Cytophagia</taxon>
        <taxon>Cytophagales</taxon>
        <taxon>Cytophagaceae</taxon>
        <taxon>Rhodonellum</taxon>
    </lineage>
</organism>
<protein>
    <submittedName>
        <fullName evidence="1">Uncharacterized protein</fullName>
    </submittedName>
</protein>
<evidence type="ECO:0000313" key="2">
    <source>
        <dbReference type="Proteomes" id="UP000199663"/>
    </source>
</evidence>
<accession>A0A1H3SDQ6</accession>